<dbReference type="InterPro" id="IPR019127">
    <property type="entry name" value="Exosortase"/>
</dbReference>
<evidence type="ECO:0000259" key="9">
    <source>
        <dbReference type="Pfam" id="PF11984"/>
    </source>
</evidence>
<dbReference type="Proteomes" id="UP000276634">
    <property type="component" value="Unassembled WGS sequence"/>
</dbReference>
<dbReference type="RefSeq" id="WP_123400168.1">
    <property type="nucleotide sequence ID" value="NZ_RJVI01000001.1"/>
</dbReference>
<dbReference type="NCBIfam" id="TIGR02602">
    <property type="entry name" value="8TM_EpsH"/>
    <property type="match status" value="1"/>
</dbReference>
<dbReference type="NCBIfam" id="TIGR04178">
    <property type="entry name" value="exo_archaeo"/>
    <property type="match status" value="1"/>
</dbReference>
<feature type="transmembrane region" description="Helical" evidence="8">
    <location>
        <begin position="217"/>
        <end position="244"/>
    </location>
</feature>
<evidence type="ECO:0000256" key="1">
    <source>
        <dbReference type="ARBA" id="ARBA00004651"/>
    </source>
</evidence>
<name>A0A3N1Y7F9_9GAMM</name>
<evidence type="ECO:0000256" key="3">
    <source>
        <dbReference type="ARBA" id="ARBA00022670"/>
    </source>
</evidence>
<dbReference type="Pfam" id="PF11984">
    <property type="entry name" value="DUF3485"/>
    <property type="match status" value="1"/>
</dbReference>
<evidence type="ECO:0000313" key="11">
    <source>
        <dbReference type="Proteomes" id="UP000276634"/>
    </source>
</evidence>
<feature type="transmembrane region" description="Helical" evidence="8">
    <location>
        <begin position="297"/>
        <end position="319"/>
    </location>
</feature>
<dbReference type="Pfam" id="PF09721">
    <property type="entry name" value="Exosortase_EpsH"/>
    <property type="match status" value="1"/>
</dbReference>
<organism evidence="10 11">
    <name type="scientific">Inmirania thermothiophila</name>
    <dbReference type="NCBI Taxonomy" id="1750597"/>
    <lineage>
        <taxon>Bacteria</taxon>
        <taxon>Pseudomonadati</taxon>
        <taxon>Pseudomonadota</taxon>
        <taxon>Gammaproteobacteria</taxon>
        <taxon>Chromatiales</taxon>
        <taxon>Ectothiorhodospiraceae</taxon>
        <taxon>Inmirania</taxon>
    </lineage>
</organism>
<evidence type="ECO:0000256" key="4">
    <source>
        <dbReference type="ARBA" id="ARBA00022692"/>
    </source>
</evidence>
<dbReference type="GO" id="GO:0005886">
    <property type="term" value="C:plasma membrane"/>
    <property type="evidence" value="ECO:0007669"/>
    <property type="project" value="UniProtKB-SubCell"/>
</dbReference>
<sequence length="504" mass="53610">MSAPAWAVPAAPAAWRRALALAAAALLALALLYAGTVASMAAIWWRSDTFAHGFVILPISLYLVWRRRRHLAAMAPRGEPRALAVLAVLALVWLVARVGGVLVAEQLAFVAMIPAAVTAVLGAAVARAVAFPLAYLFFMVPVGEALVPPLMEFTADFTVALLRLTGIPVYREGLFFSIPSGDWSVVEGCSGVRYLIASTALGTLYAYLTYTSLRRRLLFIAASVVTPIVANGLRAYMIVMIAHLSDMRLALGVDHIIYGWVFFGLVIGLMFWIGGFWREDERPPEQAPQAPGGAGRVRPALVLAAVAVAGLGPGLAAAVQARIDAAASARLALPAAIGPWTAAEGGPAAWRPRYLGTDAELQRTYRDAAGRVVGVYLAYYADQRQDHELVNSQNVMVVQKDPVWRQTAAAQVAVPVPPGRVREAVLRSAATGLVAWSWDRIGGVETTSPYVGKLAEVAAKILHGDGSAVGVVVYAPFEEDPAAAREVLAQFLRAAAPVLREAGR</sequence>
<dbReference type="InterPro" id="IPR014263">
    <property type="entry name" value="Methanolan_biosynth_EpsI"/>
</dbReference>
<dbReference type="InterPro" id="IPR013426">
    <property type="entry name" value="EpsH-like"/>
</dbReference>
<keyword evidence="7 8" id="KW-0472">Membrane</keyword>
<keyword evidence="4 8" id="KW-0812">Transmembrane</keyword>
<dbReference type="GO" id="GO:0008233">
    <property type="term" value="F:peptidase activity"/>
    <property type="evidence" value="ECO:0007669"/>
    <property type="project" value="UniProtKB-KW"/>
</dbReference>
<dbReference type="AlphaFoldDB" id="A0A3N1Y7F9"/>
<comment type="subcellular location">
    <subcellularLocation>
        <location evidence="1">Cell membrane</location>
        <topology evidence="1">Multi-pass membrane protein</topology>
    </subcellularLocation>
</comment>
<feature type="transmembrane region" description="Helical" evidence="8">
    <location>
        <begin position="256"/>
        <end position="277"/>
    </location>
</feature>
<dbReference type="OrthoDB" id="9797363at2"/>
<dbReference type="EMBL" id="RJVI01000001">
    <property type="protein sequence ID" value="ROR34743.1"/>
    <property type="molecule type" value="Genomic_DNA"/>
</dbReference>
<evidence type="ECO:0000256" key="2">
    <source>
        <dbReference type="ARBA" id="ARBA00022475"/>
    </source>
</evidence>
<evidence type="ECO:0000256" key="6">
    <source>
        <dbReference type="ARBA" id="ARBA00022989"/>
    </source>
</evidence>
<dbReference type="InterPro" id="IPR017540">
    <property type="entry name" value="Exosortase-1"/>
</dbReference>
<reference evidence="10 11" key="1">
    <citation type="submission" date="2018-11" db="EMBL/GenBank/DDBJ databases">
        <title>Genomic Encyclopedia of Type Strains, Phase IV (KMG-IV): sequencing the most valuable type-strain genomes for metagenomic binning, comparative biology and taxonomic classification.</title>
        <authorList>
            <person name="Goeker M."/>
        </authorList>
    </citation>
    <scope>NUCLEOTIDE SEQUENCE [LARGE SCALE GENOMIC DNA]</scope>
    <source>
        <strain evidence="10 11">DSM 100275</strain>
    </source>
</reference>
<evidence type="ECO:0000313" key="10">
    <source>
        <dbReference type="EMBL" id="ROR34743.1"/>
    </source>
</evidence>
<dbReference type="NCBIfam" id="TIGR03109">
    <property type="entry name" value="exosort_XrtA"/>
    <property type="match status" value="1"/>
</dbReference>
<comment type="caution">
    <text evidence="10">The sequence shown here is derived from an EMBL/GenBank/DDBJ whole genome shotgun (WGS) entry which is preliminary data.</text>
</comment>
<accession>A0A3N1Y7F9</accession>
<keyword evidence="3" id="KW-0645">Protease</keyword>
<gene>
    <name evidence="10" type="ORF">EDC57_0647</name>
</gene>
<proteinExistence type="predicted"/>
<keyword evidence="11" id="KW-1185">Reference proteome</keyword>
<dbReference type="GO" id="GO:0006508">
    <property type="term" value="P:proteolysis"/>
    <property type="evidence" value="ECO:0007669"/>
    <property type="project" value="UniProtKB-KW"/>
</dbReference>
<evidence type="ECO:0000256" key="7">
    <source>
        <dbReference type="ARBA" id="ARBA00023136"/>
    </source>
</evidence>
<feature type="domain" description="Methanolan biosynthesis EpsI" evidence="9">
    <location>
        <begin position="305"/>
        <end position="501"/>
    </location>
</feature>
<feature type="transmembrane region" description="Helical" evidence="8">
    <location>
        <begin position="44"/>
        <end position="63"/>
    </location>
</feature>
<dbReference type="InterPro" id="IPR026392">
    <property type="entry name" value="Exo/Archaeosortase_dom"/>
</dbReference>
<feature type="transmembrane region" description="Helical" evidence="8">
    <location>
        <begin position="83"/>
        <end position="103"/>
    </location>
</feature>
<protein>
    <submittedName>
        <fullName evidence="10">Exosortase A</fullName>
    </submittedName>
</protein>
<keyword evidence="5" id="KW-0378">Hydrolase</keyword>
<keyword evidence="6 8" id="KW-1133">Transmembrane helix</keyword>
<feature type="transmembrane region" description="Helical" evidence="8">
    <location>
        <begin position="109"/>
        <end position="138"/>
    </location>
</feature>
<evidence type="ECO:0000256" key="8">
    <source>
        <dbReference type="SAM" id="Phobius"/>
    </source>
</evidence>
<dbReference type="NCBIfam" id="TIGR02914">
    <property type="entry name" value="EpsI_fam"/>
    <property type="match status" value="1"/>
</dbReference>
<evidence type="ECO:0000256" key="5">
    <source>
        <dbReference type="ARBA" id="ARBA00022801"/>
    </source>
</evidence>
<keyword evidence="2" id="KW-1003">Cell membrane</keyword>